<dbReference type="SUPFAM" id="SSF48179">
    <property type="entry name" value="6-phosphogluconate dehydrogenase C-terminal domain-like"/>
    <property type="match status" value="1"/>
</dbReference>
<dbReference type="PANTHER" id="PTHR43491:SF2">
    <property type="entry name" value="UDP-N-ACETYL-D-MANNOSAMINE DEHYDROGENASE"/>
    <property type="match status" value="1"/>
</dbReference>
<dbReference type="SUPFAM" id="SSF51735">
    <property type="entry name" value="NAD(P)-binding Rossmann-fold domains"/>
    <property type="match status" value="1"/>
</dbReference>
<dbReference type="GO" id="GO:0000271">
    <property type="term" value="P:polysaccharide biosynthetic process"/>
    <property type="evidence" value="ECO:0007669"/>
    <property type="project" value="InterPro"/>
</dbReference>
<dbReference type="Gene3D" id="3.40.50.720">
    <property type="entry name" value="NAD(P)-binding Rossmann-like Domain"/>
    <property type="match status" value="2"/>
</dbReference>
<dbReference type="GO" id="GO:0016628">
    <property type="term" value="F:oxidoreductase activity, acting on the CH-CH group of donors, NAD or NADP as acceptor"/>
    <property type="evidence" value="ECO:0007669"/>
    <property type="project" value="InterPro"/>
</dbReference>
<dbReference type="GO" id="GO:0016616">
    <property type="term" value="F:oxidoreductase activity, acting on the CH-OH group of donors, NAD or NADP as acceptor"/>
    <property type="evidence" value="ECO:0007669"/>
    <property type="project" value="InterPro"/>
</dbReference>
<reference evidence="3" key="1">
    <citation type="journal article" date="2020" name="ISME J.">
        <title>Gammaproteobacteria mediating utilization of methyl-, sulfur- and petroleum organic compounds in deep ocean hydrothermal plumes.</title>
        <authorList>
            <person name="Zhou Z."/>
            <person name="Liu Y."/>
            <person name="Pan J."/>
            <person name="Cron B.R."/>
            <person name="Toner B.M."/>
            <person name="Anantharaman K."/>
            <person name="Breier J.A."/>
            <person name="Dick G.J."/>
            <person name="Li M."/>
        </authorList>
    </citation>
    <scope>NUCLEOTIDE SEQUENCE</scope>
    <source>
        <strain evidence="3">SZUA-1435</strain>
    </source>
</reference>
<dbReference type="PANTHER" id="PTHR43491">
    <property type="entry name" value="UDP-N-ACETYL-D-MANNOSAMINE DEHYDROGENASE"/>
    <property type="match status" value="1"/>
</dbReference>
<dbReference type="EMBL" id="DQTV01000092">
    <property type="protein sequence ID" value="HIP57392.1"/>
    <property type="molecule type" value="Genomic_DNA"/>
</dbReference>
<dbReference type="InterPro" id="IPR028359">
    <property type="entry name" value="UDP_ManNAc/GlcNAc_DH"/>
</dbReference>
<comment type="caution">
    <text evidence="3">The sequence shown here is derived from an EMBL/GenBank/DDBJ whole genome shotgun (WGS) entry which is preliminary data.</text>
</comment>
<evidence type="ECO:0000256" key="1">
    <source>
        <dbReference type="ARBA" id="ARBA00006601"/>
    </source>
</evidence>
<protein>
    <submittedName>
        <fullName evidence="3">GDP-mannose dehydrogenase</fullName>
    </submittedName>
</protein>
<dbReference type="GO" id="GO:0051287">
    <property type="term" value="F:NAD binding"/>
    <property type="evidence" value="ECO:0007669"/>
    <property type="project" value="InterPro"/>
</dbReference>
<comment type="similarity">
    <text evidence="1">Belongs to the UDP-glucose/GDP-mannose dehydrogenase family.</text>
</comment>
<dbReference type="InterPro" id="IPR036291">
    <property type="entry name" value="NAD(P)-bd_dom_sf"/>
</dbReference>
<dbReference type="AlphaFoldDB" id="A0A832Z097"/>
<name>A0A832Z097_9CREN</name>
<dbReference type="InterPro" id="IPR008927">
    <property type="entry name" value="6-PGluconate_DH-like_C_sf"/>
</dbReference>
<evidence type="ECO:0000313" key="4">
    <source>
        <dbReference type="Proteomes" id="UP000605805"/>
    </source>
</evidence>
<dbReference type="InterPro" id="IPR014026">
    <property type="entry name" value="UDP-Glc/GDP-Man_DH_dimer"/>
</dbReference>
<sequence length="272" mass="31270">MMRMVIVGLGVVGSALYKLYSSSGVEVYGYDVDESRSIHRLEDIPKPVDALHIAIPYTKTFVDTVVSYVRRLDAKAIYIHSTVAVGTTRAVFERVGRPTVYTPVRGIHRKMVEHLRFWSKWIATLPPDYVDEAKRVLELAGMKVYVCRCEPESLELAKLWETVYRAVMIASWQELHRIAKRFGADIAVVAQFLAEVHRVLGDRPIYYPGHIGGHCLIPNTEILNSQYPSKLFEFVLESNRVREQEVQDPEVVRDIERVREIAMELTNREYYA</sequence>
<feature type="domain" description="UDP-glucose/GDP-mannose dehydrogenase dimerisation" evidence="2">
    <location>
        <begin position="154"/>
        <end position="230"/>
    </location>
</feature>
<gene>
    <name evidence="3" type="ORF">EYH02_04925</name>
</gene>
<organism evidence="3 4">
    <name type="scientific">Ignisphaera aggregans</name>
    <dbReference type="NCBI Taxonomy" id="334771"/>
    <lineage>
        <taxon>Archaea</taxon>
        <taxon>Thermoproteota</taxon>
        <taxon>Thermoprotei</taxon>
        <taxon>Desulfurococcales</taxon>
        <taxon>Desulfurococcaceae</taxon>
        <taxon>Ignisphaera</taxon>
    </lineage>
</organism>
<dbReference type="Proteomes" id="UP000605805">
    <property type="component" value="Unassembled WGS sequence"/>
</dbReference>
<proteinExistence type="inferred from homology"/>
<dbReference type="Pfam" id="PF00984">
    <property type="entry name" value="UDPG_MGDP_dh"/>
    <property type="match status" value="1"/>
</dbReference>
<evidence type="ECO:0000259" key="2">
    <source>
        <dbReference type="Pfam" id="PF00984"/>
    </source>
</evidence>
<accession>A0A832Z097</accession>
<evidence type="ECO:0000313" key="3">
    <source>
        <dbReference type="EMBL" id="HIP57392.1"/>
    </source>
</evidence>